<proteinExistence type="predicted"/>
<dbReference type="GO" id="GO:0006826">
    <property type="term" value="P:iron ion transport"/>
    <property type="evidence" value="ECO:0007669"/>
    <property type="project" value="InterPro"/>
</dbReference>
<evidence type="ECO:0000313" key="9">
    <source>
        <dbReference type="Proteomes" id="UP000192801"/>
    </source>
</evidence>
<evidence type="ECO:0000256" key="1">
    <source>
        <dbReference type="ARBA" id="ARBA00022434"/>
    </source>
</evidence>
<feature type="binding site" evidence="5">
    <location>
        <position position="133"/>
    </location>
    <ligand>
        <name>Fe cation</name>
        <dbReference type="ChEBI" id="CHEBI:24875"/>
        <label>1</label>
    </ligand>
</feature>
<accession>A0A1X0CQ02</accession>
<dbReference type="GO" id="GO:0004322">
    <property type="term" value="F:ferroxidase activity"/>
    <property type="evidence" value="ECO:0007669"/>
    <property type="project" value="TreeGrafter"/>
</dbReference>
<dbReference type="InterPro" id="IPR009040">
    <property type="entry name" value="Ferritin-like_diiron"/>
</dbReference>
<gene>
    <name evidence="8" type="ORF">BST26_21060</name>
</gene>
<organism evidence="8 9">
    <name type="scientific">Mycolicibacterium insubricum</name>
    <dbReference type="NCBI Taxonomy" id="444597"/>
    <lineage>
        <taxon>Bacteria</taxon>
        <taxon>Bacillati</taxon>
        <taxon>Actinomycetota</taxon>
        <taxon>Actinomycetes</taxon>
        <taxon>Mycobacteriales</taxon>
        <taxon>Mycobacteriaceae</taxon>
        <taxon>Mycolicibacterium</taxon>
    </lineage>
</organism>
<dbReference type="GO" id="GO:0008199">
    <property type="term" value="F:ferric iron binding"/>
    <property type="evidence" value="ECO:0007669"/>
    <property type="project" value="InterPro"/>
</dbReference>
<dbReference type="PANTHER" id="PTHR11431:SF127">
    <property type="entry name" value="BACTERIAL NON-HEME FERRITIN"/>
    <property type="match status" value="1"/>
</dbReference>
<dbReference type="GO" id="GO:0006879">
    <property type="term" value="P:intracellular iron ion homeostasis"/>
    <property type="evidence" value="ECO:0007669"/>
    <property type="project" value="UniProtKB-KW"/>
</dbReference>
<evidence type="ECO:0000256" key="4">
    <source>
        <dbReference type="ARBA" id="ARBA00023004"/>
    </source>
</evidence>
<dbReference type="InterPro" id="IPR008331">
    <property type="entry name" value="Ferritin_DPS_dom"/>
</dbReference>
<feature type="binding site" evidence="5">
    <location>
        <position position="23"/>
    </location>
    <ligand>
        <name>Fe cation</name>
        <dbReference type="ChEBI" id="CHEBI:24875"/>
        <label>1</label>
    </ligand>
</feature>
<dbReference type="SUPFAM" id="SSF47240">
    <property type="entry name" value="Ferritin-like"/>
    <property type="match status" value="1"/>
</dbReference>
<feature type="domain" description="Ferritin-like diiron" evidence="7">
    <location>
        <begin position="6"/>
        <end position="151"/>
    </location>
</feature>
<dbReference type="EMBL" id="MVHS01000095">
    <property type="protein sequence ID" value="ORA61982.1"/>
    <property type="molecule type" value="Genomic_DNA"/>
</dbReference>
<dbReference type="PROSITE" id="PS50905">
    <property type="entry name" value="FERRITIN_LIKE"/>
    <property type="match status" value="1"/>
</dbReference>
<dbReference type="CDD" id="cd01055">
    <property type="entry name" value="Nonheme_Ferritin"/>
    <property type="match status" value="1"/>
</dbReference>
<dbReference type="InterPro" id="IPR001519">
    <property type="entry name" value="Ferritin"/>
</dbReference>
<protein>
    <recommendedName>
        <fullName evidence="6">Ferritin</fullName>
    </recommendedName>
</protein>
<dbReference type="InterPro" id="IPR009078">
    <property type="entry name" value="Ferritin-like_SF"/>
</dbReference>
<evidence type="ECO:0000256" key="6">
    <source>
        <dbReference type="RuleBase" id="RU361145"/>
    </source>
</evidence>
<dbReference type="InterPro" id="IPR041719">
    <property type="entry name" value="Ferritin_prok"/>
</dbReference>
<dbReference type="Gene3D" id="1.20.1260.10">
    <property type="match status" value="1"/>
</dbReference>
<keyword evidence="1 6" id="KW-0409">Iron storage</keyword>
<keyword evidence="2 5" id="KW-0479">Metal-binding</keyword>
<keyword evidence="3" id="KW-0560">Oxidoreductase</keyword>
<comment type="caution">
    <text evidence="8">The sequence shown here is derived from an EMBL/GenBank/DDBJ whole genome shotgun (WGS) entry which is preliminary data.</text>
</comment>
<evidence type="ECO:0000256" key="3">
    <source>
        <dbReference type="ARBA" id="ARBA00023002"/>
    </source>
</evidence>
<keyword evidence="4 5" id="KW-0408">Iron</keyword>
<evidence type="ECO:0000256" key="5">
    <source>
        <dbReference type="PIRSR" id="PIRSR601519-1"/>
    </source>
</evidence>
<evidence type="ECO:0000259" key="7">
    <source>
        <dbReference type="PROSITE" id="PS50905"/>
    </source>
</evidence>
<dbReference type="PANTHER" id="PTHR11431">
    <property type="entry name" value="FERRITIN"/>
    <property type="match status" value="1"/>
</dbReference>
<name>A0A1X0CQ02_9MYCO</name>
<evidence type="ECO:0000256" key="2">
    <source>
        <dbReference type="ARBA" id="ARBA00022723"/>
    </source>
</evidence>
<evidence type="ECO:0000313" key="8">
    <source>
        <dbReference type="EMBL" id="ORA61982.1"/>
    </source>
</evidence>
<sequence length="183" mass="20255">MVAGMTADEPTFIDLLHAQVGNEFFACQQYTAVAVYFDGQDLPQLAQRFYQQSIEERNHAMMIVRYLLDKGADVEIPGVPPVVNNFDSVRAPVELALRQEREVTDQVTRLAKAARAEGDYLGEQFMGWFLKEQVEEVASMTTLLTIVDRADGNLFHLESFVARELNTRGSADPTAPTAAGGAI</sequence>
<dbReference type="InterPro" id="IPR012347">
    <property type="entry name" value="Ferritin-like"/>
</dbReference>
<dbReference type="GO" id="GO:0005829">
    <property type="term" value="C:cytosol"/>
    <property type="evidence" value="ECO:0007669"/>
    <property type="project" value="TreeGrafter"/>
</dbReference>
<feature type="binding site" evidence="5">
    <location>
        <position position="59"/>
    </location>
    <ligand>
        <name>Fe cation</name>
        <dbReference type="ChEBI" id="CHEBI:24875"/>
        <label>1</label>
    </ligand>
</feature>
<keyword evidence="9" id="KW-1185">Reference proteome</keyword>
<reference evidence="8 9" key="1">
    <citation type="submission" date="2016-12" db="EMBL/GenBank/DDBJ databases">
        <title>The new phylogeny of genus Mycobacterium.</title>
        <authorList>
            <person name="Tortoli E."/>
            <person name="Trovato A."/>
            <person name="Cirillo D.M."/>
        </authorList>
    </citation>
    <scope>NUCLEOTIDE SEQUENCE [LARGE SCALE GENOMIC DNA]</scope>
    <source>
        <strain evidence="8 9">DSM 45130</strain>
    </source>
</reference>
<dbReference type="GO" id="GO:0008198">
    <property type="term" value="F:ferrous iron binding"/>
    <property type="evidence" value="ECO:0007669"/>
    <property type="project" value="TreeGrafter"/>
</dbReference>
<dbReference type="AlphaFoldDB" id="A0A1X0CQ02"/>
<feature type="binding site" evidence="5">
    <location>
        <position position="100"/>
    </location>
    <ligand>
        <name>Fe cation</name>
        <dbReference type="ChEBI" id="CHEBI:24875"/>
        <label>1</label>
    </ligand>
</feature>
<feature type="binding site" evidence="5">
    <location>
        <position position="56"/>
    </location>
    <ligand>
        <name>Fe cation</name>
        <dbReference type="ChEBI" id="CHEBI:24875"/>
        <label>1</label>
    </ligand>
</feature>
<dbReference type="Proteomes" id="UP000192801">
    <property type="component" value="Unassembled WGS sequence"/>
</dbReference>
<dbReference type="STRING" id="444597.BST26_21060"/>
<dbReference type="Pfam" id="PF00210">
    <property type="entry name" value="Ferritin"/>
    <property type="match status" value="1"/>
</dbReference>